<protein>
    <submittedName>
        <fullName evidence="2">Uncharacterized protein</fullName>
    </submittedName>
</protein>
<dbReference type="Proteomes" id="UP000788993">
    <property type="component" value="Unassembled WGS sequence"/>
</dbReference>
<organism evidence="2 3">
    <name type="scientific">Ogataea polymorpha</name>
    <dbReference type="NCBI Taxonomy" id="460523"/>
    <lineage>
        <taxon>Eukaryota</taxon>
        <taxon>Fungi</taxon>
        <taxon>Dikarya</taxon>
        <taxon>Ascomycota</taxon>
        <taxon>Saccharomycotina</taxon>
        <taxon>Pichiomycetes</taxon>
        <taxon>Pichiales</taxon>
        <taxon>Pichiaceae</taxon>
        <taxon>Ogataea</taxon>
    </lineage>
</organism>
<reference evidence="2" key="1">
    <citation type="journal article" date="2021" name="Open Biol.">
        <title>Shared evolutionary footprints suggest mitochondrial oxidative damage underlies multiple complex I losses in fungi.</title>
        <authorList>
            <person name="Schikora-Tamarit M.A."/>
            <person name="Marcet-Houben M."/>
            <person name="Nosek J."/>
            <person name="Gabaldon T."/>
        </authorList>
    </citation>
    <scope>NUCLEOTIDE SEQUENCE</scope>
    <source>
        <strain evidence="2">NCAIM Y.01608</strain>
    </source>
</reference>
<comment type="caution">
    <text evidence="2">The sequence shown here is derived from an EMBL/GenBank/DDBJ whole genome shotgun (WGS) entry which is preliminary data.</text>
</comment>
<feature type="region of interest" description="Disordered" evidence="1">
    <location>
        <begin position="88"/>
        <end position="111"/>
    </location>
</feature>
<proteinExistence type="predicted"/>
<accession>A0A9P8NZQ5</accession>
<name>A0A9P8NZQ5_9ASCO</name>
<dbReference type="AlphaFoldDB" id="A0A9P8NZQ5"/>
<dbReference type="EMBL" id="JAEUBD010001266">
    <property type="protein sequence ID" value="KAH3662670.1"/>
    <property type="molecule type" value="Genomic_DNA"/>
</dbReference>
<evidence type="ECO:0000313" key="2">
    <source>
        <dbReference type="EMBL" id="KAH3662670.1"/>
    </source>
</evidence>
<reference evidence="2" key="2">
    <citation type="submission" date="2021-01" db="EMBL/GenBank/DDBJ databases">
        <authorList>
            <person name="Schikora-Tamarit M.A."/>
        </authorList>
    </citation>
    <scope>NUCLEOTIDE SEQUENCE</scope>
    <source>
        <strain evidence="2">NCAIM Y.01608</strain>
    </source>
</reference>
<sequence>MTSLQQETMCFIHVNARNSRSTHSLLSRLSSPTLIASSSRPPFCTNSEIHPLFRSKSASIDSRVSKSRFTMILLRSLEVNWLTRGASGFEGLKPGSSPDSRPRPARPRPRSTTLEELTVARVGDICVPFVGWAIWKNCQQRSMLILI</sequence>
<gene>
    <name evidence="2" type="ORF">OGATHE_004245</name>
</gene>
<evidence type="ECO:0000256" key="1">
    <source>
        <dbReference type="SAM" id="MobiDB-lite"/>
    </source>
</evidence>
<keyword evidence="3" id="KW-1185">Reference proteome</keyword>
<evidence type="ECO:0000313" key="3">
    <source>
        <dbReference type="Proteomes" id="UP000788993"/>
    </source>
</evidence>